<keyword evidence="9" id="KW-1185">Reference proteome</keyword>
<comment type="similarity">
    <text evidence="2 6">Belongs to the band 7/mec-2 family. HflC subfamily.</text>
</comment>
<keyword evidence="3" id="KW-0812">Transmembrane</keyword>
<dbReference type="PIRSF" id="PIRSF005651">
    <property type="entry name" value="HflC"/>
    <property type="match status" value="1"/>
</dbReference>
<evidence type="ECO:0000256" key="1">
    <source>
        <dbReference type="ARBA" id="ARBA00004167"/>
    </source>
</evidence>
<dbReference type="GO" id="GO:0016020">
    <property type="term" value="C:membrane"/>
    <property type="evidence" value="ECO:0007669"/>
    <property type="project" value="UniProtKB-SubCell"/>
</dbReference>
<dbReference type="InterPro" id="IPR010200">
    <property type="entry name" value="HflC"/>
</dbReference>
<keyword evidence="5" id="KW-0472">Membrane</keyword>
<dbReference type="AlphaFoldDB" id="A0A363UP20"/>
<evidence type="ECO:0000256" key="5">
    <source>
        <dbReference type="ARBA" id="ARBA00023136"/>
    </source>
</evidence>
<dbReference type="PANTHER" id="PTHR42911">
    <property type="entry name" value="MODULATOR OF FTSH PROTEASE HFLC"/>
    <property type="match status" value="1"/>
</dbReference>
<sequence length="290" mass="32994">MSGKQLFLLVIVLVAAFLALDSVFVVDEREKVLVFQLGQIKRSDSEPGLHFKLPVVQNVRTFDSRVLTLDADAEEYLTLEKKNVKVDFYVKWRIADVAQYYRATSGLESNALSRLSSIINQGLRDEFGNRTIRQAVSGERNDIMRQMEANAAEKIAEFGIDLVDVRIKRIDLPDDVSDSVYNRMRSERQRVAADFRARGAEEAEKIRAAAERERQVLLAEAYSEAEEIKGEGDAEAADIYANVFGEDTEFYNFYRSLGVYREGFKDRSDVLVLEPDAELFRYFKSGADGR</sequence>
<protein>
    <recommendedName>
        <fullName evidence="6">Protein HflC</fullName>
    </recommendedName>
</protein>
<dbReference type="Proteomes" id="UP000251800">
    <property type="component" value="Unassembled WGS sequence"/>
</dbReference>
<reference evidence="8 9" key="1">
    <citation type="submission" date="2018-05" db="EMBL/GenBank/DDBJ databases">
        <title>Abyssibacter profundi OUC007T gen. nov., sp. nov, a marine bacterium isolated from seawater of the Mariana Trench.</title>
        <authorList>
            <person name="Zhou S."/>
        </authorList>
    </citation>
    <scope>NUCLEOTIDE SEQUENCE [LARGE SCALE GENOMIC DNA]</scope>
    <source>
        <strain evidence="8 9">OUC007</strain>
    </source>
</reference>
<comment type="caution">
    <text evidence="8">The sequence shown here is derived from an EMBL/GenBank/DDBJ whole genome shotgun (WGS) entry which is preliminary data.</text>
</comment>
<name>A0A363UP20_9GAMM</name>
<dbReference type="Pfam" id="PF01145">
    <property type="entry name" value="Band_7"/>
    <property type="match status" value="1"/>
</dbReference>
<accession>A0A363UP20</accession>
<evidence type="ECO:0000256" key="6">
    <source>
        <dbReference type="PIRNR" id="PIRNR005651"/>
    </source>
</evidence>
<evidence type="ECO:0000256" key="2">
    <source>
        <dbReference type="ARBA" id="ARBA00007862"/>
    </source>
</evidence>
<evidence type="ECO:0000256" key="3">
    <source>
        <dbReference type="ARBA" id="ARBA00022692"/>
    </source>
</evidence>
<feature type="domain" description="Band 7" evidence="7">
    <location>
        <begin position="21"/>
        <end position="184"/>
    </location>
</feature>
<dbReference type="NCBIfam" id="TIGR01932">
    <property type="entry name" value="hflC"/>
    <property type="match status" value="1"/>
</dbReference>
<evidence type="ECO:0000256" key="4">
    <source>
        <dbReference type="ARBA" id="ARBA00022989"/>
    </source>
</evidence>
<dbReference type="EMBL" id="QEQK01000003">
    <property type="protein sequence ID" value="PWN57155.1"/>
    <property type="molecule type" value="Genomic_DNA"/>
</dbReference>
<proteinExistence type="inferred from homology"/>
<dbReference type="SUPFAM" id="SSF117892">
    <property type="entry name" value="Band 7/SPFH domain"/>
    <property type="match status" value="1"/>
</dbReference>
<dbReference type="PANTHER" id="PTHR42911:SF1">
    <property type="entry name" value="MODULATOR OF FTSH PROTEASE HFLC"/>
    <property type="match status" value="1"/>
</dbReference>
<evidence type="ECO:0000259" key="7">
    <source>
        <dbReference type="SMART" id="SM00244"/>
    </source>
</evidence>
<evidence type="ECO:0000313" key="8">
    <source>
        <dbReference type="EMBL" id="PWN57155.1"/>
    </source>
</evidence>
<dbReference type="InterPro" id="IPR036013">
    <property type="entry name" value="Band_7/SPFH_dom_sf"/>
</dbReference>
<keyword evidence="8" id="KW-0378">Hydrolase</keyword>
<keyword evidence="8" id="KW-0645">Protease</keyword>
<dbReference type="SMART" id="SM00244">
    <property type="entry name" value="PHB"/>
    <property type="match status" value="1"/>
</dbReference>
<comment type="function">
    <text evidence="6">HflC and HflK could regulate a protease.</text>
</comment>
<evidence type="ECO:0000313" key="9">
    <source>
        <dbReference type="Proteomes" id="UP000251800"/>
    </source>
</evidence>
<dbReference type="Gene3D" id="3.30.479.30">
    <property type="entry name" value="Band 7 domain"/>
    <property type="match status" value="1"/>
</dbReference>
<keyword evidence="4" id="KW-1133">Transmembrane helix</keyword>
<gene>
    <name evidence="8" type="primary">hflC</name>
    <name evidence="8" type="ORF">DEH80_04300</name>
</gene>
<dbReference type="InterPro" id="IPR001107">
    <property type="entry name" value="Band_7"/>
</dbReference>
<dbReference type="RefSeq" id="WP_109719235.1">
    <property type="nucleotide sequence ID" value="NZ_QEQK01000003.1"/>
</dbReference>
<organism evidence="8 9">
    <name type="scientific">Abyssibacter profundi</name>
    <dbReference type="NCBI Taxonomy" id="2182787"/>
    <lineage>
        <taxon>Bacteria</taxon>
        <taxon>Pseudomonadati</taxon>
        <taxon>Pseudomonadota</taxon>
        <taxon>Gammaproteobacteria</taxon>
        <taxon>Chromatiales</taxon>
        <taxon>Oceanococcaceae</taxon>
        <taxon>Abyssibacter</taxon>
    </lineage>
</organism>
<dbReference type="GO" id="GO:0008233">
    <property type="term" value="F:peptidase activity"/>
    <property type="evidence" value="ECO:0007669"/>
    <property type="project" value="UniProtKB-KW"/>
</dbReference>
<dbReference type="OrthoDB" id="9812991at2"/>
<dbReference type="GO" id="GO:0006508">
    <property type="term" value="P:proteolysis"/>
    <property type="evidence" value="ECO:0007669"/>
    <property type="project" value="UniProtKB-KW"/>
</dbReference>
<comment type="subcellular location">
    <subcellularLocation>
        <location evidence="1">Membrane</location>
        <topology evidence="1">Single-pass membrane protein</topology>
    </subcellularLocation>
</comment>
<dbReference type="CDD" id="cd03405">
    <property type="entry name" value="SPFH_HflC"/>
    <property type="match status" value="1"/>
</dbReference>